<evidence type="ECO:0000313" key="1">
    <source>
        <dbReference type="EMBL" id="EWS73595.1"/>
    </source>
</evidence>
<evidence type="ECO:0000313" key="2">
    <source>
        <dbReference type="Proteomes" id="UP000009168"/>
    </source>
</evidence>
<keyword evidence="2" id="KW-1185">Reference proteome</keyword>
<gene>
    <name evidence="1" type="ORF">TTHERM_000249539</name>
</gene>
<name>W7X2S4_TETTS</name>
<dbReference type="KEGG" id="tet:TTHERM_000249539"/>
<sequence>MNLQNTAAGKHIKKTTKIERLRLCIFINSEDTPHYKLRSIREQDASLPKSIQKRLDKHFSKRIVQKSIIKIDIRARNAVQTIYLKRFFLKKYVITENNKTKLLITSGIRKLYYKSRQPILVESDLYSASKQLKEKNDEFKGLYKSS</sequence>
<dbReference type="Proteomes" id="UP000009168">
    <property type="component" value="Unassembled WGS sequence"/>
</dbReference>
<dbReference type="GeneID" id="24438023"/>
<dbReference type="InParanoid" id="W7X2S4"/>
<protein>
    <submittedName>
        <fullName evidence="1">Uncharacterized protein</fullName>
    </submittedName>
</protein>
<proteinExistence type="predicted"/>
<reference evidence="2" key="1">
    <citation type="journal article" date="2006" name="PLoS Biol.">
        <title>Macronuclear genome sequence of the ciliate Tetrahymena thermophila, a model eukaryote.</title>
        <authorList>
            <person name="Eisen J.A."/>
            <person name="Coyne R.S."/>
            <person name="Wu M."/>
            <person name="Wu D."/>
            <person name="Thiagarajan M."/>
            <person name="Wortman J.R."/>
            <person name="Badger J.H."/>
            <person name="Ren Q."/>
            <person name="Amedeo P."/>
            <person name="Jones K.M."/>
            <person name="Tallon L.J."/>
            <person name="Delcher A.L."/>
            <person name="Salzberg S.L."/>
            <person name="Silva J.C."/>
            <person name="Haas B.J."/>
            <person name="Majoros W.H."/>
            <person name="Farzad M."/>
            <person name="Carlton J.M."/>
            <person name="Smith R.K. Jr."/>
            <person name="Garg J."/>
            <person name="Pearlman R.E."/>
            <person name="Karrer K.M."/>
            <person name="Sun L."/>
            <person name="Manning G."/>
            <person name="Elde N.C."/>
            <person name="Turkewitz A.P."/>
            <person name="Asai D.J."/>
            <person name="Wilkes D.E."/>
            <person name="Wang Y."/>
            <person name="Cai H."/>
            <person name="Collins K."/>
            <person name="Stewart B.A."/>
            <person name="Lee S.R."/>
            <person name="Wilamowska K."/>
            <person name="Weinberg Z."/>
            <person name="Ruzzo W.L."/>
            <person name="Wloga D."/>
            <person name="Gaertig J."/>
            <person name="Frankel J."/>
            <person name="Tsao C.-C."/>
            <person name="Gorovsky M.A."/>
            <person name="Keeling P.J."/>
            <person name="Waller R.F."/>
            <person name="Patron N.J."/>
            <person name="Cherry J.M."/>
            <person name="Stover N.A."/>
            <person name="Krieger C.J."/>
            <person name="del Toro C."/>
            <person name="Ryder H.F."/>
            <person name="Williamson S.C."/>
            <person name="Barbeau R.A."/>
            <person name="Hamilton E.P."/>
            <person name="Orias E."/>
        </authorList>
    </citation>
    <scope>NUCLEOTIDE SEQUENCE [LARGE SCALE GENOMIC DNA]</scope>
    <source>
        <strain evidence="2">SB210</strain>
    </source>
</reference>
<accession>W7X2S4</accession>
<dbReference type="AlphaFoldDB" id="W7X2S4"/>
<organism evidence="1 2">
    <name type="scientific">Tetrahymena thermophila (strain SB210)</name>
    <dbReference type="NCBI Taxonomy" id="312017"/>
    <lineage>
        <taxon>Eukaryota</taxon>
        <taxon>Sar</taxon>
        <taxon>Alveolata</taxon>
        <taxon>Ciliophora</taxon>
        <taxon>Intramacronucleata</taxon>
        <taxon>Oligohymenophorea</taxon>
        <taxon>Hymenostomatida</taxon>
        <taxon>Tetrahymenina</taxon>
        <taxon>Tetrahymenidae</taxon>
        <taxon>Tetrahymena</taxon>
    </lineage>
</organism>
<dbReference type="EMBL" id="GG662647">
    <property type="protein sequence ID" value="EWS73595.1"/>
    <property type="molecule type" value="Genomic_DNA"/>
</dbReference>
<dbReference type="RefSeq" id="XP_012653825.1">
    <property type="nucleotide sequence ID" value="XM_012798371.1"/>
</dbReference>